<dbReference type="SMART" id="SM00342">
    <property type="entry name" value="HTH_ARAC"/>
    <property type="match status" value="1"/>
</dbReference>
<comment type="caution">
    <text evidence="4">The sequence shown here is derived from an EMBL/GenBank/DDBJ whole genome shotgun (WGS) entry which is preliminary data.</text>
</comment>
<protein>
    <submittedName>
        <fullName evidence="4">Helix-turn-helix domain-containing protein</fullName>
    </submittedName>
</protein>
<dbReference type="Gene3D" id="3.40.50.880">
    <property type="match status" value="1"/>
</dbReference>
<sequence>MHKIGYVVFPGFQLLGFAAVTAFEMANIQLGEPAYEITLLSEAGGEIKSSAGFGVITKAFDDTTYDTVMFGAGTTIEPMTPGLIEFARHSLQTARRLAGPCTAAFILAESGLLNGRRATTHWLFARQLRERFPAVKVEEDRIFIVDGSVWTSAGMTASIDLALAMVEKDHGQDVARSVARKLVVYHRRAGGQSQFSALLELDPKSDRIQKSVNYAKANLRSVLSVDELADAAGLSARQFSRAFRSETGQSPAKAVENLRVEAARLLMEQGRHSMDVIAEETGFADSDRMRRAFLRALGQPPQTIRRNARDSELAP</sequence>
<dbReference type="AlphaFoldDB" id="A0AAW4FRR8"/>
<dbReference type="InterPro" id="IPR029062">
    <property type="entry name" value="Class_I_gatase-like"/>
</dbReference>
<proteinExistence type="predicted"/>
<dbReference type="PANTHER" id="PTHR43130">
    <property type="entry name" value="ARAC-FAMILY TRANSCRIPTIONAL REGULATOR"/>
    <property type="match status" value="1"/>
</dbReference>
<evidence type="ECO:0000259" key="3">
    <source>
        <dbReference type="PROSITE" id="PS01124"/>
    </source>
</evidence>
<dbReference type="SUPFAM" id="SSF46689">
    <property type="entry name" value="Homeodomain-like"/>
    <property type="match status" value="2"/>
</dbReference>
<dbReference type="InterPro" id="IPR009057">
    <property type="entry name" value="Homeodomain-like_sf"/>
</dbReference>
<dbReference type="SUPFAM" id="SSF52317">
    <property type="entry name" value="Class I glutamine amidotransferase-like"/>
    <property type="match status" value="1"/>
</dbReference>
<keyword evidence="1" id="KW-0805">Transcription regulation</keyword>
<feature type="domain" description="HTH araC/xylS-type" evidence="3">
    <location>
        <begin position="209"/>
        <end position="307"/>
    </location>
</feature>
<dbReference type="PROSITE" id="PS01124">
    <property type="entry name" value="HTH_ARAC_FAMILY_2"/>
    <property type="match status" value="1"/>
</dbReference>
<dbReference type="Pfam" id="PF01965">
    <property type="entry name" value="DJ-1_PfpI"/>
    <property type="match status" value="1"/>
</dbReference>
<dbReference type="GO" id="GO:0043565">
    <property type="term" value="F:sequence-specific DNA binding"/>
    <property type="evidence" value="ECO:0007669"/>
    <property type="project" value="InterPro"/>
</dbReference>
<dbReference type="InterPro" id="IPR052158">
    <property type="entry name" value="INH-QAR"/>
</dbReference>
<dbReference type="RefSeq" id="WP_203529003.1">
    <property type="nucleotide sequence ID" value="NZ_CP083371.1"/>
</dbReference>
<dbReference type="CDD" id="cd03137">
    <property type="entry name" value="GATase1_AraC_1"/>
    <property type="match status" value="1"/>
</dbReference>
<dbReference type="Proteomes" id="UP000744980">
    <property type="component" value="Unassembled WGS sequence"/>
</dbReference>
<evidence type="ECO:0000313" key="4">
    <source>
        <dbReference type="EMBL" id="MBM3094062.1"/>
    </source>
</evidence>
<dbReference type="Gene3D" id="1.10.10.60">
    <property type="entry name" value="Homeodomain-like"/>
    <property type="match status" value="1"/>
</dbReference>
<name>A0AAW4FRR8_9HYPH</name>
<dbReference type="GO" id="GO:0003700">
    <property type="term" value="F:DNA-binding transcription factor activity"/>
    <property type="evidence" value="ECO:0007669"/>
    <property type="project" value="InterPro"/>
</dbReference>
<dbReference type="EMBL" id="WXFA01000022">
    <property type="protein sequence ID" value="MBM3094062.1"/>
    <property type="molecule type" value="Genomic_DNA"/>
</dbReference>
<evidence type="ECO:0000313" key="5">
    <source>
        <dbReference type="Proteomes" id="UP000744980"/>
    </source>
</evidence>
<organism evidence="4 5">
    <name type="scientific">Ensifer canadensis</name>
    <dbReference type="NCBI Taxonomy" id="555315"/>
    <lineage>
        <taxon>Bacteria</taxon>
        <taxon>Pseudomonadati</taxon>
        <taxon>Pseudomonadota</taxon>
        <taxon>Alphaproteobacteria</taxon>
        <taxon>Hyphomicrobiales</taxon>
        <taxon>Rhizobiaceae</taxon>
        <taxon>Sinorhizobium/Ensifer group</taxon>
        <taxon>Ensifer</taxon>
    </lineage>
</organism>
<dbReference type="InterPro" id="IPR002818">
    <property type="entry name" value="DJ-1/PfpI"/>
</dbReference>
<evidence type="ECO:0000256" key="1">
    <source>
        <dbReference type="ARBA" id="ARBA00023015"/>
    </source>
</evidence>
<keyword evidence="2" id="KW-0804">Transcription</keyword>
<gene>
    <name evidence="4" type="ORF">GFB56_25280</name>
</gene>
<keyword evidence="5" id="KW-1185">Reference proteome</keyword>
<dbReference type="PANTHER" id="PTHR43130:SF3">
    <property type="entry name" value="HTH-TYPE TRANSCRIPTIONAL REGULATOR RV1931C"/>
    <property type="match status" value="1"/>
</dbReference>
<dbReference type="Pfam" id="PF12833">
    <property type="entry name" value="HTH_18"/>
    <property type="match status" value="1"/>
</dbReference>
<reference evidence="4 5" key="1">
    <citation type="submission" date="2020-01" db="EMBL/GenBank/DDBJ databases">
        <title>Draft genome assembly of Ensifer adhaerens T173.</title>
        <authorList>
            <person name="Craig J.E."/>
            <person name="Stinchcombe J.R."/>
        </authorList>
    </citation>
    <scope>NUCLEOTIDE SEQUENCE [LARGE SCALE GENOMIC DNA]</scope>
    <source>
        <strain evidence="4 5">T173</strain>
    </source>
</reference>
<accession>A0AAW4FRR8</accession>
<evidence type="ECO:0000256" key="2">
    <source>
        <dbReference type="ARBA" id="ARBA00023163"/>
    </source>
</evidence>
<dbReference type="InterPro" id="IPR018060">
    <property type="entry name" value="HTH_AraC"/>
</dbReference>